<dbReference type="OrthoDB" id="9909509at2"/>
<keyword evidence="2" id="KW-1185">Reference proteome</keyword>
<comment type="caution">
    <text evidence="1">The sequence shown here is derived from an EMBL/GenBank/DDBJ whole genome shotgun (WGS) entry which is preliminary data.</text>
</comment>
<dbReference type="EMBL" id="LYVF01000066">
    <property type="protein sequence ID" value="OAT85309.1"/>
    <property type="molecule type" value="Genomic_DNA"/>
</dbReference>
<dbReference type="Proteomes" id="UP000078532">
    <property type="component" value="Unassembled WGS sequence"/>
</dbReference>
<organism evidence="1 2">
    <name type="scientific">Desulfotomaculum copahuensis</name>
    <dbReference type="NCBI Taxonomy" id="1838280"/>
    <lineage>
        <taxon>Bacteria</taxon>
        <taxon>Bacillati</taxon>
        <taxon>Bacillota</taxon>
        <taxon>Clostridia</taxon>
        <taxon>Eubacteriales</taxon>
        <taxon>Desulfotomaculaceae</taxon>
        <taxon>Desulfotomaculum</taxon>
    </lineage>
</organism>
<dbReference type="RefSeq" id="WP_066666911.1">
    <property type="nucleotide sequence ID" value="NZ_LYVF01000066.1"/>
</dbReference>
<evidence type="ECO:0000313" key="1">
    <source>
        <dbReference type="EMBL" id="OAT85309.1"/>
    </source>
</evidence>
<sequence length="168" mass="17698">MSSQANASEFPFPEQGKLTEFDYNIVTSTYGISTAPVLLASTVVLVNNANNRVWLNGTVDWSYSFAGGSGTASVLFEVLRGDTVIYSAMQSIVSVVTVGGFIVYNQAHLQHVDTTPVPAAQTPFTAPFTPVLYKLQARVLTAPAGGGITSAPAVLTAAEVIPNSPVRF</sequence>
<protein>
    <submittedName>
        <fullName evidence="1">Uncharacterized protein</fullName>
    </submittedName>
</protein>
<accession>A0A1B7LH28</accession>
<proteinExistence type="predicted"/>
<gene>
    <name evidence="1" type="ORF">A6M21_17335</name>
</gene>
<dbReference type="AlphaFoldDB" id="A0A1B7LH28"/>
<reference evidence="1 2" key="1">
    <citation type="submission" date="2016-04" db="EMBL/GenBank/DDBJ databases">
        <authorList>
            <person name="Evans L.H."/>
            <person name="Alamgir A."/>
            <person name="Owens N."/>
            <person name="Weber N.D."/>
            <person name="Virtaneva K."/>
            <person name="Barbian K."/>
            <person name="Babar A."/>
            <person name="Rosenke K."/>
        </authorList>
    </citation>
    <scope>NUCLEOTIDE SEQUENCE [LARGE SCALE GENOMIC DNA]</scope>
    <source>
        <strain evidence="1 2">LMa1</strain>
    </source>
</reference>
<evidence type="ECO:0000313" key="2">
    <source>
        <dbReference type="Proteomes" id="UP000078532"/>
    </source>
</evidence>
<dbReference type="STRING" id="1838280.A6M21_17335"/>
<name>A0A1B7LH28_9FIRM</name>